<dbReference type="Proteomes" id="UP000605970">
    <property type="component" value="Unassembled WGS sequence"/>
</dbReference>
<gene>
    <name evidence="2" type="ORF">Mgra_00005233</name>
</gene>
<dbReference type="AlphaFoldDB" id="A0A8S9ZPN5"/>
<keyword evidence="1" id="KW-1133">Transmembrane helix</keyword>
<organism evidence="2 3">
    <name type="scientific">Meloidogyne graminicola</name>
    <dbReference type="NCBI Taxonomy" id="189291"/>
    <lineage>
        <taxon>Eukaryota</taxon>
        <taxon>Metazoa</taxon>
        <taxon>Ecdysozoa</taxon>
        <taxon>Nematoda</taxon>
        <taxon>Chromadorea</taxon>
        <taxon>Rhabditida</taxon>
        <taxon>Tylenchina</taxon>
        <taxon>Tylenchomorpha</taxon>
        <taxon>Tylenchoidea</taxon>
        <taxon>Meloidogynidae</taxon>
        <taxon>Meloidogyninae</taxon>
        <taxon>Meloidogyne</taxon>
    </lineage>
</organism>
<keyword evidence="3" id="KW-1185">Reference proteome</keyword>
<proteinExistence type="predicted"/>
<keyword evidence="1" id="KW-0472">Membrane</keyword>
<reference evidence="2" key="1">
    <citation type="journal article" date="2020" name="Ecol. Evol.">
        <title>Genome structure and content of the rice root-knot nematode (Meloidogyne graminicola).</title>
        <authorList>
            <person name="Phan N.T."/>
            <person name="Danchin E.G.J."/>
            <person name="Klopp C."/>
            <person name="Perfus-Barbeoch L."/>
            <person name="Kozlowski D.K."/>
            <person name="Koutsovoulos G.D."/>
            <person name="Lopez-Roques C."/>
            <person name="Bouchez O."/>
            <person name="Zahm M."/>
            <person name="Besnard G."/>
            <person name="Bellafiore S."/>
        </authorList>
    </citation>
    <scope>NUCLEOTIDE SEQUENCE</scope>
    <source>
        <strain evidence="2">VN-18</strain>
    </source>
</reference>
<feature type="transmembrane region" description="Helical" evidence="1">
    <location>
        <begin position="20"/>
        <end position="38"/>
    </location>
</feature>
<evidence type="ECO:0000256" key="1">
    <source>
        <dbReference type="SAM" id="Phobius"/>
    </source>
</evidence>
<feature type="non-terminal residue" evidence="2">
    <location>
        <position position="41"/>
    </location>
</feature>
<name>A0A8S9ZPN5_9BILA</name>
<accession>A0A8S9ZPN5</accession>
<sequence>MTNQQFQYGVTLTIGLNFTYFVGIYNTNIFTIVFLCTVEEV</sequence>
<keyword evidence="1" id="KW-0812">Transmembrane</keyword>
<comment type="caution">
    <text evidence="2">The sequence shown here is derived from an EMBL/GenBank/DDBJ whole genome shotgun (WGS) entry which is preliminary data.</text>
</comment>
<protein>
    <submittedName>
        <fullName evidence="2">Uncharacterized protein</fullName>
    </submittedName>
</protein>
<evidence type="ECO:0000313" key="2">
    <source>
        <dbReference type="EMBL" id="KAF7635414.1"/>
    </source>
</evidence>
<dbReference type="EMBL" id="JABEBT010000043">
    <property type="protein sequence ID" value="KAF7635414.1"/>
    <property type="molecule type" value="Genomic_DNA"/>
</dbReference>
<evidence type="ECO:0000313" key="3">
    <source>
        <dbReference type="Proteomes" id="UP000605970"/>
    </source>
</evidence>